<evidence type="ECO:0000313" key="1">
    <source>
        <dbReference type="EMBL" id="MBB3224977.1"/>
    </source>
</evidence>
<protein>
    <submittedName>
        <fullName evidence="1">Uncharacterized protein</fullName>
    </submittedName>
</protein>
<reference evidence="1 4" key="2">
    <citation type="submission" date="2020-08" db="EMBL/GenBank/DDBJ databases">
        <title>Genomic Encyclopedia of Type Strains, Phase III (KMG-III): the genomes of soil and plant-associated and newly described type strains.</title>
        <authorList>
            <person name="Whitman W."/>
        </authorList>
    </citation>
    <scope>NUCLEOTIDE SEQUENCE [LARGE SCALE GENOMIC DNA]</scope>
    <source>
        <strain evidence="1 4">CECT 7753</strain>
    </source>
</reference>
<dbReference type="OrthoDB" id="9819460at2"/>
<dbReference type="EMBL" id="JACHXS010000015">
    <property type="protein sequence ID" value="MBB3224977.1"/>
    <property type="molecule type" value="Genomic_DNA"/>
</dbReference>
<proteinExistence type="predicted"/>
<accession>A0A4P8HI04</accession>
<reference evidence="2 3" key="1">
    <citation type="submission" date="2019-05" db="EMBL/GenBank/DDBJ databases">
        <title>Draft Genome Sequences of Six Type Strains of the Genus Massilia.</title>
        <authorList>
            <person name="Miess H."/>
            <person name="Frediansyhah A."/>
            <person name="Gross H."/>
        </authorList>
    </citation>
    <scope>NUCLEOTIDE SEQUENCE [LARGE SCALE GENOMIC DNA]</scope>
    <source>
        <strain evidence="2 3">DSMZ 26121</strain>
    </source>
</reference>
<name>A0A4P8HI04_9BURK</name>
<evidence type="ECO:0000313" key="2">
    <source>
        <dbReference type="EMBL" id="QCP09249.1"/>
    </source>
</evidence>
<dbReference type="AlphaFoldDB" id="A0A4P8HI04"/>
<organism evidence="1 4">
    <name type="scientific">Pseudoduganella umbonata</name>
    <dbReference type="NCBI Taxonomy" id="864828"/>
    <lineage>
        <taxon>Bacteria</taxon>
        <taxon>Pseudomonadati</taxon>
        <taxon>Pseudomonadota</taxon>
        <taxon>Betaproteobacteria</taxon>
        <taxon>Burkholderiales</taxon>
        <taxon>Oxalobacteraceae</taxon>
        <taxon>Telluria group</taxon>
        <taxon>Pseudoduganella</taxon>
    </lineage>
</organism>
<gene>
    <name evidence="2" type="ORF">FCL38_01445</name>
    <name evidence="1" type="ORF">FHS02_005847</name>
</gene>
<dbReference type="Proteomes" id="UP000298763">
    <property type="component" value="Chromosome"/>
</dbReference>
<dbReference type="EMBL" id="CP040017">
    <property type="protein sequence ID" value="QCP09249.1"/>
    <property type="molecule type" value="Genomic_DNA"/>
</dbReference>
<dbReference type="RefSeq" id="WP_137312138.1">
    <property type="nucleotide sequence ID" value="NZ_CP040017.1"/>
</dbReference>
<keyword evidence="3" id="KW-1185">Reference proteome</keyword>
<evidence type="ECO:0000313" key="3">
    <source>
        <dbReference type="Proteomes" id="UP000298763"/>
    </source>
</evidence>
<dbReference type="Proteomes" id="UP000584325">
    <property type="component" value="Unassembled WGS sequence"/>
</dbReference>
<evidence type="ECO:0000313" key="4">
    <source>
        <dbReference type="Proteomes" id="UP000584325"/>
    </source>
</evidence>
<sequence>MKTTHISQPAFSAWRPGDPMLERIRTELSPPAEAPLQNFYGGGSSEDVGLIDIPKPEKDDFKGLSKTLQFLKFTASEQEVLFNVIGSTINIAAGIVSIVGAVGAAIDLMNKLGILSPAEDPVQAALKQIGQRVEQIYGYLAAQERRGLYNQALLWRVNGDNARNAVMNAKTSRSPENLLQLANRASELNQSILQMLGAGRIAFLRSVYGYPWWVPYAQTPYMKTAGGAPINYRDPGQELQAEIWDPGHYLDVLVRSVQDRIAVAMTLEPAFRSTGYDRAVLRQIADGLLAFAHTWRASILVADPVFALNAGGTMRSPELGAPPGVPIGAVDPVTGVSSFEPQWSGFSVEFKRSYFPGEAWGGVWDESRATDPAAALAAITAVHTAAVDSVVRACGVDKMLRLSQRVRELASSPQGSDFVRLPDAKFRRPLLGLEGWGMVNGNSAGEGTPVVVDLGRLRLFSPAPERTYAGMRFRLRGTKEFSFSMPRRADQSGIRLGYRLRVGGAEIGLMTFATAADRSGGDFPSGAIETDCEVETRVYDCVQSAHVSAAGEDQFERNGRIAGTERLFLNERVGKAKFRVEVGFVPFKGGDPSAYAGTVKVAISALEPDSFPDAAILGVMVLETRVGDDFAPEEVVADSMTVHLVPTYVVLGADFFADYRAAVAQMAKTVKELDRKSIPQREIPTGPPDPDPAWQVRARAIEVERGLDRVQDSLAQQNILAHEIVAANIVPVEMGRGELPGPR</sequence>